<keyword evidence="2" id="KW-1185">Reference proteome</keyword>
<accession>A0A239FM28</accession>
<dbReference type="AlphaFoldDB" id="A0A239FM28"/>
<organism evidence="1 2">
    <name type="scientific">Pontibacter ummariensis</name>
    <dbReference type="NCBI Taxonomy" id="1610492"/>
    <lineage>
        <taxon>Bacteria</taxon>
        <taxon>Pseudomonadati</taxon>
        <taxon>Bacteroidota</taxon>
        <taxon>Cytophagia</taxon>
        <taxon>Cytophagales</taxon>
        <taxon>Hymenobacteraceae</taxon>
        <taxon>Pontibacter</taxon>
    </lineage>
</organism>
<name>A0A239FM28_9BACT</name>
<evidence type="ECO:0000313" key="1">
    <source>
        <dbReference type="EMBL" id="SNS58006.1"/>
    </source>
</evidence>
<reference evidence="2" key="1">
    <citation type="submission" date="2017-06" db="EMBL/GenBank/DDBJ databases">
        <authorList>
            <person name="Varghese N."/>
            <person name="Submissions S."/>
        </authorList>
    </citation>
    <scope>NUCLEOTIDE SEQUENCE [LARGE SCALE GENOMIC DNA]</scope>
    <source>
        <strain evidence="2">NKM1</strain>
    </source>
</reference>
<gene>
    <name evidence="1" type="ORF">SAMN06296052_10937</name>
</gene>
<dbReference type="RefSeq" id="WP_089319297.1">
    <property type="nucleotide sequence ID" value="NZ_FZOQ01000009.1"/>
</dbReference>
<sequence length="131" mass="15117">MLYTQKETQDYDTYAEQIVHYAERSGFEDIKADFNGYDSPASLTMVNRGLKLTPDFTAKRGDNKYYFELVVKDKDEEDQSRLVSKWKALESIAKMKGGKLRLFVPHGSYKYAADLIQSHDIDAQLMKMSDL</sequence>
<proteinExistence type="predicted"/>
<dbReference type="EMBL" id="FZOQ01000009">
    <property type="protein sequence ID" value="SNS58006.1"/>
    <property type="molecule type" value="Genomic_DNA"/>
</dbReference>
<protein>
    <submittedName>
        <fullName evidence="1">Uncharacterized protein</fullName>
    </submittedName>
</protein>
<dbReference type="OrthoDB" id="1163349at2"/>
<evidence type="ECO:0000313" key="2">
    <source>
        <dbReference type="Proteomes" id="UP000198432"/>
    </source>
</evidence>
<dbReference type="Proteomes" id="UP000198432">
    <property type="component" value="Unassembled WGS sequence"/>
</dbReference>